<evidence type="ECO:0000313" key="3">
    <source>
        <dbReference type="EMBL" id="KPM50182.1"/>
    </source>
</evidence>
<evidence type="ECO:0000256" key="1">
    <source>
        <dbReference type="ARBA" id="ARBA00022679"/>
    </source>
</evidence>
<name>A0A0P7C0P5_9BACT</name>
<dbReference type="AlphaFoldDB" id="A0A0P7C0P5"/>
<dbReference type="InterPro" id="IPR016181">
    <property type="entry name" value="Acyl_CoA_acyltransferase"/>
</dbReference>
<dbReference type="Pfam" id="PF00583">
    <property type="entry name" value="Acetyltransf_1"/>
    <property type="match status" value="1"/>
</dbReference>
<organism evidence="3 4">
    <name type="scientific">Jiulongibacter sediminis</name>
    <dbReference type="NCBI Taxonomy" id="1605367"/>
    <lineage>
        <taxon>Bacteria</taxon>
        <taxon>Pseudomonadati</taxon>
        <taxon>Bacteroidota</taxon>
        <taxon>Cytophagia</taxon>
        <taxon>Cytophagales</taxon>
        <taxon>Leadbetterellaceae</taxon>
        <taxon>Jiulongibacter</taxon>
    </lineage>
</organism>
<dbReference type="InterPro" id="IPR050769">
    <property type="entry name" value="NAT_camello-type"/>
</dbReference>
<dbReference type="Proteomes" id="UP000050454">
    <property type="component" value="Unassembled WGS sequence"/>
</dbReference>
<dbReference type="PANTHER" id="PTHR13947">
    <property type="entry name" value="GNAT FAMILY N-ACETYLTRANSFERASE"/>
    <property type="match status" value="1"/>
</dbReference>
<dbReference type="PANTHER" id="PTHR13947:SF37">
    <property type="entry name" value="LD18367P"/>
    <property type="match status" value="1"/>
</dbReference>
<comment type="caution">
    <text evidence="3">The sequence shown here is derived from an EMBL/GenBank/DDBJ whole genome shotgun (WGS) entry which is preliminary data.</text>
</comment>
<dbReference type="PROSITE" id="PS51186">
    <property type="entry name" value="GNAT"/>
    <property type="match status" value="1"/>
</dbReference>
<dbReference type="InterPro" id="IPR000182">
    <property type="entry name" value="GNAT_dom"/>
</dbReference>
<dbReference type="STRING" id="1605367.AFM12_05690"/>
<dbReference type="EMBL" id="LGTQ01000005">
    <property type="protein sequence ID" value="KPM50182.1"/>
    <property type="molecule type" value="Genomic_DNA"/>
</dbReference>
<proteinExistence type="predicted"/>
<evidence type="ECO:0000259" key="2">
    <source>
        <dbReference type="PROSITE" id="PS51186"/>
    </source>
</evidence>
<protein>
    <recommendedName>
        <fullName evidence="2">N-acetyltransferase domain-containing protein</fullName>
    </recommendedName>
</protein>
<dbReference type="SUPFAM" id="SSF55729">
    <property type="entry name" value="Acyl-CoA N-acyltransferases (Nat)"/>
    <property type="match status" value="1"/>
</dbReference>
<feature type="domain" description="N-acetyltransferase" evidence="2">
    <location>
        <begin position="13"/>
        <end position="152"/>
    </location>
</feature>
<sequence length="158" mass="18116">MLSIVPLNSVNQHHLKRLNVAWLEKYFYVEPADLIQLSEPQKEILDKGGFTFFATYKGQTIGTVSLLKTEEKIYELSKMAVDEEFQGFGVGRQLMYHALTHAQILRAEKIILYTNTRLKSAISLYEKFGFSSVPLGESSYARSNYKMELQLKKTGMTH</sequence>
<accession>A0A0P7C0P5</accession>
<reference evidence="3 4" key="1">
    <citation type="submission" date="2015-07" db="EMBL/GenBank/DDBJ databases">
        <title>The draft genome sequence of Leadbetterella sp. JN14-9.</title>
        <authorList>
            <person name="Liu Y."/>
            <person name="Du J."/>
            <person name="Shao Z."/>
        </authorList>
    </citation>
    <scope>NUCLEOTIDE SEQUENCE [LARGE SCALE GENOMIC DNA]</scope>
    <source>
        <strain evidence="3 4">JN14-9</strain>
    </source>
</reference>
<keyword evidence="4" id="KW-1185">Reference proteome</keyword>
<evidence type="ECO:0000313" key="4">
    <source>
        <dbReference type="Proteomes" id="UP000050454"/>
    </source>
</evidence>
<dbReference type="CDD" id="cd04301">
    <property type="entry name" value="NAT_SF"/>
    <property type="match status" value="1"/>
</dbReference>
<keyword evidence="1" id="KW-0808">Transferase</keyword>
<dbReference type="Gene3D" id="3.40.630.30">
    <property type="match status" value="1"/>
</dbReference>
<dbReference type="GO" id="GO:0008080">
    <property type="term" value="F:N-acetyltransferase activity"/>
    <property type="evidence" value="ECO:0007669"/>
    <property type="project" value="InterPro"/>
</dbReference>
<gene>
    <name evidence="3" type="ORF">AFM12_05690</name>
</gene>